<dbReference type="InterPro" id="IPR015424">
    <property type="entry name" value="PyrdxlP-dep_Trfase"/>
</dbReference>
<name>A0A8E7B459_9EURY</name>
<dbReference type="InterPro" id="IPR020578">
    <property type="entry name" value="Aminotrans_V_PyrdxlP_BS"/>
</dbReference>
<feature type="domain" description="Aminotransferase class V" evidence="5">
    <location>
        <begin position="8"/>
        <end position="368"/>
    </location>
</feature>
<dbReference type="AlphaFoldDB" id="A0A8E7B459"/>
<proteinExistence type="inferred from homology"/>
<evidence type="ECO:0000313" key="6">
    <source>
        <dbReference type="EMBL" id="QVV90639.1"/>
    </source>
</evidence>
<dbReference type="InterPro" id="IPR015422">
    <property type="entry name" value="PyrdxlP-dep_Trfase_small"/>
</dbReference>
<evidence type="ECO:0000256" key="4">
    <source>
        <dbReference type="RuleBase" id="RU004504"/>
    </source>
</evidence>
<evidence type="ECO:0000259" key="5">
    <source>
        <dbReference type="Pfam" id="PF00266"/>
    </source>
</evidence>
<reference evidence="6 7" key="1">
    <citation type="submission" date="2021-05" db="EMBL/GenBank/DDBJ databases">
        <title>A novel Methanospirillum isolate from a pyrite-forming mixed culture.</title>
        <authorList>
            <person name="Bunk B."/>
            <person name="Sproer C."/>
            <person name="Spring S."/>
            <person name="Pester M."/>
        </authorList>
    </citation>
    <scope>NUCLEOTIDE SEQUENCE [LARGE SCALE GENOMIC DNA]</scope>
    <source>
        <strain evidence="6 7">J.3.6.1-F.2.7.3</strain>
    </source>
</reference>
<dbReference type="EMBL" id="CP075546">
    <property type="protein sequence ID" value="QVV90639.1"/>
    <property type="molecule type" value="Genomic_DNA"/>
</dbReference>
<dbReference type="PANTHER" id="PTHR43586">
    <property type="entry name" value="CYSTEINE DESULFURASE"/>
    <property type="match status" value="1"/>
</dbReference>
<keyword evidence="7" id="KW-1185">Reference proteome</keyword>
<keyword evidence="6" id="KW-0032">Aminotransferase</keyword>
<comment type="cofactor">
    <cofactor evidence="1 4">
        <name>pyridoxal 5'-phosphate</name>
        <dbReference type="ChEBI" id="CHEBI:597326"/>
    </cofactor>
</comment>
<dbReference type="Gene3D" id="3.40.640.10">
    <property type="entry name" value="Type I PLP-dependent aspartate aminotransferase-like (Major domain)"/>
    <property type="match status" value="1"/>
</dbReference>
<comment type="similarity">
    <text evidence="3">Belongs to the class-V pyridoxal-phosphate-dependent aminotransferase family.</text>
</comment>
<organism evidence="6 7">
    <name type="scientific">Methanospirillum purgamenti</name>
    <dbReference type="NCBI Taxonomy" id="2834276"/>
    <lineage>
        <taxon>Archaea</taxon>
        <taxon>Methanobacteriati</taxon>
        <taxon>Methanobacteriota</taxon>
        <taxon>Stenosarchaea group</taxon>
        <taxon>Methanomicrobia</taxon>
        <taxon>Methanomicrobiales</taxon>
        <taxon>Methanospirillaceae</taxon>
        <taxon>Methanospirillum</taxon>
    </lineage>
</organism>
<dbReference type="KEGG" id="mrtj:KHC33_13150"/>
<dbReference type="InterPro" id="IPR015421">
    <property type="entry name" value="PyrdxlP-dep_Trfase_major"/>
</dbReference>
<evidence type="ECO:0000256" key="3">
    <source>
        <dbReference type="RuleBase" id="RU004075"/>
    </source>
</evidence>
<accession>A0A8E7B459</accession>
<dbReference type="Pfam" id="PF00266">
    <property type="entry name" value="Aminotran_5"/>
    <property type="match status" value="1"/>
</dbReference>
<keyword evidence="6" id="KW-0808">Transferase</keyword>
<sequence>MKQENPLIYLNNAATSWPKPPEVIQAVQESLELPFGGGGRGTGKAQRDYLTEGRETVAHFFGEDSSDKIVFSSNATDALNTLIHGFAASQTKKFHVITTTLEHNSVLRPLHHLEITGAIELDHIPFSNTQVNPESIMEAVTDKTRLVVMNHGSNVLGSVQDIRAVGEYLQDKEIFYIVDGSQTAGHIPLNLSSLELDAFVFTGHKGLYGMPGTGGFCIRNPDPVLPVRMGGTGTDSGSLDQPIDLPERYEIGTHNYPGVASLIAGISFLTSIGMDALRRRSDRQIEFFMKELSSEPGITINNPEPDLPIIACNITGLDNDDVGFILARKDNIVVRTGLHCAPLLHKTIDDGAGCVRISPSWFTTDEECQIAADAIKEIGHHADSQI</sequence>
<dbReference type="PANTHER" id="PTHR43586:SF4">
    <property type="entry name" value="ISOPENICILLIN N EPIMERASE"/>
    <property type="match status" value="1"/>
</dbReference>
<dbReference type="SUPFAM" id="SSF53383">
    <property type="entry name" value="PLP-dependent transferases"/>
    <property type="match status" value="1"/>
</dbReference>
<dbReference type="PROSITE" id="PS00595">
    <property type="entry name" value="AA_TRANSFER_CLASS_5"/>
    <property type="match status" value="1"/>
</dbReference>
<dbReference type="InterPro" id="IPR000192">
    <property type="entry name" value="Aminotrans_V_dom"/>
</dbReference>
<dbReference type="Proteomes" id="UP000680656">
    <property type="component" value="Chromosome"/>
</dbReference>
<evidence type="ECO:0000313" key="7">
    <source>
        <dbReference type="Proteomes" id="UP000680656"/>
    </source>
</evidence>
<gene>
    <name evidence="6" type="ORF">KHC33_13150</name>
</gene>
<protein>
    <submittedName>
        <fullName evidence="6">Aminotransferase class V-fold PLP-dependent enzyme</fullName>
    </submittedName>
</protein>
<evidence type="ECO:0000256" key="2">
    <source>
        <dbReference type="ARBA" id="ARBA00022898"/>
    </source>
</evidence>
<keyword evidence="2" id="KW-0663">Pyridoxal phosphate</keyword>
<dbReference type="GO" id="GO:0008483">
    <property type="term" value="F:transaminase activity"/>
    <property type="evidence" value="ECO:0007669"/>
    <property type="project" value="UniProtKB-KW"/>
</dbReference>
<evidence type="ECO:0000256" key="1">
    <source>
        <dbReference type="ARBA" id="ARBA00001933"/>
    </source>
</evidence>
<dbReference type="Gene3D" id="3.90.1150.10">
    <property type="entry name" value="Aspartate Aminotransferase, domain 1"/>
    <property type="match status" value="1"/>
</dbReference>